<protein>
    <submittedName>
        <fullName evidence="2">Uncharacterized protein</fullName>
    </submittedName>
</protein>
<sequence>MQNKMVKGSFSTEQSERGQAQVSGGKDRVAPPTFSSV</sequence>
<accession>V8P011</accession>
<comment type="caution">
    <text evidence="2">The sequence shown here is derived from an EMBL/GenBank/DDBJ whole genome shotgun (WGS) entry which is preliminary data.</text>
</comment>
<reference evidence="2 3" key="1">
    <citation type="journal article" date="2013" name="Proc. Natl. Acad. Sci. U.S.A.">
        <title>The king cobra genome reveals dynamic gene evolution and adaptation in the snake venom system.</title>
        <authorList>
            <person name="Vonk F.J."/>
            <person name="Casewell N.R."/>
            <person name="Henkel C.V."/>
            <person name="Heimberg A.M."/>
            <person name="Jansen H.J."/>
            <person name="McCleary R.J."/>
            <person name="Kerkkamp H.M."/>
            <person name="Vos R.A."/>
            <person name="Guerreiro I."/>
            <person name="Calvete J.J."/>
            <person name="Wuster W."/>
            <person name="Woods A.E."/>
            <person name="Logan J.M."/>
            <person name="Harrison R.A."/>
            <person name="Castoe T.A."/>
            <person name="de Koning A.P."/>
            <person name="Pollock D.D."/>
            <person name="Yandell M."/>
            <person name="Calderon D."/>
            <person name="Renjifo C."/>
            <person name="Currier R.B."/>
            <person name="Salgado D."/>
            <person name="Pla D."/>
            <person name="Sanz L."/>
            <person name="Hyder A.S."/>
            <person name="Ribeiro J.M."/>
            <person name="Arntzen J.W."/>
            <person name="van den Thillart G.E."/>
            <person name="Boetzer M."/>
            <person name="Pirovano W."/>
            <person name="Dirks R.P."/>
            <person name="Spaink H.P."/>
            <person name="Duboule D."/>
            <person name="McGlinn E."/>
            <person name="Kini R.M."/>
            <person name="Richardson M.K."/>
        </authorList>
    </citation>
    <scope>NUCLEOTIDE SEQUENCE</scope>
    <source>
        <tissue evidence="2">Blood</tissue>
    </source>
</reference>
<evidence type="ECO:0000313" key="2">
    <source>
        <dbReference type="EMBL" id="ETE67263.1"/>
    </source>
</evidence>
<feature type="compositionally biased region" description="Polar residues" evidence="1">
    <location>
        <begin position="1"/>
        <end position="22"/>
    </location>
</feature>
<gene>
    <name evidence="2" type="ORF">L345_06963</name>
</gene>
<dbReference type="Proteomes" id="UP000018936">
    <property type="component" value="Unassembled WGS sequence"/>
</dbReference>
<evidence type="ECO:0000313" key="3">
    <source>
        <dbReference type="Proteomes" id="UP000018936"/>
    </source>
</evidence>
<keyword evidence="3" id="KW-1185">Reference proteome</keyword>
<feature type="region of interest" description="Disordered" evidence="1">
    <location>
        <begin position="1"/>
        <end position="37"/>
    </location>
</feature>
<evidence type="ECO:0000256" key="1">
    <source>
        <dbReference type="SAM" id="MobiDB-lite"/>
    </source>
</evidence>
<proteinExistence type="predicted"/>
<feature type="non-terminal residue" evidence="2">
    <location>
        <position position="1"/>
    </location>
</feature>
<organism evidence="2 3">
    <name type="scientific">Ophiophagus hannah</name>
    <name type="common">King cobra</name>
    <name type="synonym">Naja hannah</name>
    <dbReference type="NCBI Taxonomy" id="8665"/>
    <lineage>
        <taxon>Eukaryota</taxon>
        <taxon>Metazoa</taxon>
        <taxon>Chordata</taxon>
        <taxon>Craniata</taxon>
        <taxon>Vertebrata</taxon>
        <taxon>Euteleostomi</taxon>
        <taxon>Lepidosauria</taxon>
        <taxon>Squamata</taxon>
        <taxon>Bifurcata</taxon>
        <taxon>Unidentata</taxon>
        <taxon>Episquamata</taxon>
        <taxon>Toxicofera</taxon>
        <taxon>Serpentes</taxon>
        <taxon>Colubroidea</taxon>
        <taxon>Elapidae</taxon>
        <taxon>Elapinae</taxon>
        <taxon>Ophiophagus</taxon>
    </lineage>
</organism>
<dbReference type="AlphaFoldDB" id="V8P011"/>
<dbReference type="EMBL" id="AZIM01001344">
    <property type="protein sequence ID" value="ETE67263.1"/>
    <property type="molecule type" value="Genomic_DNA"/>
</dbReference>
<name>V8P011_OPHHA</name>